<dbReference type="GO" id="GO:0005840">
    <property type="term" value="C:ribosome"/>
    <property type="evidence" value="ECO:0007669"/>
    <property type="project" value="UniProtKB-KW"/>
</dbReference>
<dbReference type="STRING" id="1802583.A2311_04690"/>
<evidence type="ECO:0000256" key="1">
    <source>
        <dbReference type="ARBA" id="ARBA00006640"/>
    </source>
</evidence>
<accession>A0A1F4TRX0</accession>
<evidence type="ECO:0000256" key="3">
    <source>
        <dbReference type="ARBA" id="ARBA00023274"/>
    </source>
</evidence>
<name>A0A1F4TRX0_UNCSA</name>
<dbReference type="InterPro" id="IPR001911">
    <property type="entry name" value="Ribosomal_bS21"/>
</dbReference>
<dbReference type="PRINTS" id="PR00976">
    <property type="entry name" value="RIBOSOMALS21"/>
</dbReference>
<keyword evidence="2 5" id="KW-0689">Ribosomal protein</keyword>
<protein>
    <recommendedName>
        <fullName evidence="4 5">Small ribosomal subunit protein bS21</fullName>
    </recommendedName>
</protein>
<keyword evidence="3 5" id="KW-0687">Ribonucleoprotein</keyword>
<evidence type="ECO:0000256" key="2">
    <source>
        <dbReference type="ARBA" id="ARBA00022980"/>
    </source>
</evidence>
<feature type="region of interest" description="Disordered" evidence="7">
    <location>
        <begin position="37"/>
        <end position="64"/>
    </location>
</feature>
<organism evidence="8 9">
    <name type="scientific">candidate division WOR-1 bacterium RIFOXYB2_FULL_48_7</name>
    <dbReference type="NCBI Taxonomy" id="1802583"/>
    <lineage>
        <taxon>Bacteria</taxon>
        <taxon>Bacillati</taxon>
        <taxon>Saganbacteria</taxon>
    </lineage>
</organism>
<dbReference type="NCBIfam" id="TIGR00030">
    <property type="entry name" value="S21p"/>
    <property type="match status" value="1"/>
</dbReference>
<dbReference type="Pfam" id="PF01165">
    <property type="entry name" value="Ribosomal_S21"/>
    <property type="match status" value="1"/>
</dbReference>
<dbReference type="GO" id="GO:0006412">
    <property type="term" value="P:translation"/>
    <property type="evidence" value="ECO:0007669"/>
    <property type="project" value="UniProtKB-UniRule"/>
</dbReference>
<sequence length="64" mass="8012">MPKIDIKKGDELERALKRFKMKLRSEGIMDEMKKREFYEKPSERRRREGEVAKRKEWKRRKESE</sequence>
<evidence type="ECO:0000313" key="9">
    <source>
        <dbReference type="Proteomes" id="UP000178951"/>
    </source>
</evidence>
<proteinExistence type="inferred from homology"/>
<evidence type="ECO:0000256" key="4">
    <source>
        <dbReference type="ARBA" id="ARBA00035135"/>
    </source>
</evidence>
<dbReference type="AlphaFoldDB" id="A0A1F4TRX0"/>
<dbReference type="GO" id="GO:1990904">
    <property type="term" value="C:ribonucleoprotein complex"/>
    <property type="evidence" value="ECO:0007669"/>
    <property type="project" value="UniProtKB-KW"/>
</dbReference>
<evidence type="ECO:0000313" key="8">
    <source>
        <dbReference type="EMBL" id="OGC35465.1"/>
    </source>
</evidence>
<evidence type="ECO:0000256" key="6">
    <source>
        <dbReference type="RuleBase" id="RU000667"/>
    </source>
</evidence>
<evidence type="ECO:0000256" key="7">
    <source>
        <dbReference type="SAM" id="MobiDB-lite"/>
    </source>
</evidence>
<evidence type="ECO:0000256" key="5">
    <source>
        <dbReference type="HAMAP-Rule" id="MF_00358"/>
    </source>
</evidence>
<reference evidence="8 9" key="1">
    <citation type="journal article" date="2016" name="Nat. Commun.">
        <title>Thousands of microbial genomes shed light on interconnected biogeochemical processes in an aquifer system.</title>
        <authorList>
            <person name="Anantharaman K."/>
            <person name="Brown C.T."/>
            <person name="Hug L.A."/>
            <person name="Sharon I."/>
            <person name="Castelle C.J."/>
            <person name="Probst A.J."/>
            <person name="Thomas B.C."/>
            <person name="Singh A."/>
            <person name="Wilkins M.J."/>
            <person name="Karaoz U."/>
            <person name="Brodie E.L."/>
            <person name="Williams K.H."/>
            <person name="Hubbard S.S."/>
            <person name="Banfield J.F."/>
        </authorList>
    </citation>
    <scope>NUCLEOTIDE SEQUENCE [LARGE SCALE GENOMIC DNA]</scope>
</reference>
<dbReference type="InterPro" id="IPR038380">
    <property type="entry name" value="Ribosomal_bS21_sf"/>
</dbReference>
<dbReference type="HAMAP" id="MF_00358">
    <property type="entry name" value="Ribosomal_bS21"/>
    <property type="match status" value="1"/>
</dbReference>
<comment type="similarity">
    <text evidence="1 5 6">Belongs to the bacterial ribosomal protein bS21 family.</text>
</comment>
<gene>
    <name evidence="5" type="primary">rpsU</name>
    <name evidence="8" type="ORF">A2311_04690</name>
</gene>
<dbReference type="GO" id="GO:0003735">
    <property type="term" value="F:structural constituent of ribosome"/>
    <property type="evidence" value="ECO:0007669"/>
    <property type="project" value="InterPro"/>
</dbReference>
<dbReference type="EMBL" id="MEUF01000027">
    <property type="protein sequence ID" value="OGC35465.1"/>
    <property type="molecule type" value="Genomic_DNA"/>
</dbReference>
<comment type="caution">
    <text evidence="8">The sequence shown here is derived from an EMBL/GenBank/DDBJ whole genome shotgun (WGS) entry which is preliminary data.</text>
</comment>
<dbReference type="Proteomes" id="UP000178951">
    <property type="component" value="Unassembled WGS sequence"/>
</dbReference>
<dbReference type="Gene3D" id="1.20.5.1150">
    <property type="entry name" value="Ribosomal protein S8"/>
    <property type="match status" value="1"/>
</dbReference>